<name>A0A6L7GB48_9SPHN</name>
<evidence type="ECO:0000259" key="9">
    <source>
        <dbReference type="PROSITE" id="PS52029"/>
    </source>
</evidence>
<dbReference type="GO" id="GO:0018104">
    <property type="term" value="P:peptidoglycan-protein cross-linking"/>
    <property type="evidence" value="ECO:0007669"/>
    <property type="project" value="TreeGrafter"/>
</dbReference>
<evidence type="ECO:0000256" key="6">
    <source>
        <dbReference type="ARBA" id="ARBA00023316"/>
    </source>
</evidence>
<dbReference type="GO" id="GO:0016740">
    <property type="term" value="F:transferase activity"/>
    <property type="evidence" value="ECO:0007669"/>
    <property type="project" value="UniProtKB-KW"/>
</dbReference>
<dbReference type="Proteomes" id="UP000473531">
    <property type="component" value="Unassembled WGS sequence"/>
</dbReference>
<evidence type="ECO:0000256" key="5">
    <source>
        <dbReference type="ARBA" id="ARBA00022984"/>
    </source>
</evidence>
<comment type="caution">
    <text evidence="10">The sequence shown here is derived from an EMBL/GenBank/DDBJ whole genome shotgun (WGS) entry which is preliminary data.</text>
</comment>
<comment type="pathway">
    <text evidence="1 7">Cell wall biogenesis; peptidoglycan biosynthesis.</text>
</comment>
<evidence type="ECO:0000313" key="10">
    <source>
        <dbReference type="EMBL" id="MXP13302.1"/>
    </source>
</evidence>
<keyword evidence="3" id="KW-0808">Transferase</keyword>
<dbReference type="RefSeq" id="WP_160599412.1">
    <property type="nucleotide sequence ID" value="NZ_WTYU01000001.1"/>
</dbReference>
<dbReference type="AlphaFoldDB" id="A0A6L7GB48"/>
<dbReference type="SUPFAM" id="SSF141523">
    <property type="entry name" value="L,D-transpeptidase catalytic domain-like"/>
    <property type="match status" value="1"/>
</dbReference>
<dbReference type="OrthoDB" id="463216at2"/>
<dbReference type="PROSITE" id="PS52029">
    <property type="entry name" value="LD_TPASE"/>
    <property type="match status" value="1"/>
</dbReference>
<dbReference type="InterPro" id="IPR050979">
    <property type="entry name" value="LD-transpeptidase"/>
</dbReference>
<evidence type="ECO:0000256" key="4">
    <source>
        <dbReference type="ARBA" id="ARBA00022960"/>
    </source>
</evidence>
<dbReference type="CDD" id="cd16913">
    <property type="entry name" value="YkuD_like"/>
    <property type="match status" value="1"/>
</dbReference>
<feature type="active site" description="Nucleophile" evidence="7">
    <location>
        <position position="181"/>
    </location>
</feature>
<keyword evidence="11" id="KW-1185">Reference proteome</keyword>
<feature type="domain" description="L,D-TPase catalytic" evidence="9">
    <location>
        <begin position="97"/>
        <end position="205"/>
    </location>
</feature>
<dbReference type="GO" id="GO:0071972">
    <property type="term" value="F:peptidoglycan L,D-transpeptidase activity"/>
    <property type="evidence" value="ECO:0007669"/>
    <property type="project" value="TreeGrafter"/>
</dbReference>
<keyword evidence="5 7" id="KW-0573">Peptidoglycan synthesis</keyword>
<keyword evidence="4 7" id="KW-0133">Cell shape</keyword>
<dbReference type="GO" id="GO:0008360">
    <property type="term" value="P:regulation of cell shape"/>
    <property type="evidence" value="ECO:0007669"/>
    <property type="project" value="UniProtKB-UniRule"/>
</dbReference>
<dbReference type="Gene3D" id="2.40.440.10">
    <property type="entry name" value="L,D-transpeptidase catalytic domain-like"/>
    <property type="match status" value="1"/>
</dbReference>
<evidence type="ECO:0000256" key="3">
    <source>
        <dbReference type="ARBA" id="ARBA00022679"/>
    </source>
</evidence>
<dbReference type="EMBL" id="WTYU01000001">
    <property type="protein sequence ID" value="MXP13302.1"/>
    <property type="molecule type" value="Genomic_DNA"/>
</dbReference>
<proteinExistence type="inferred from homology"/>
<dbReference type="GO" id="GO:0005576">
    <property type="term" value="C:extracellular region"/>
    <property type="evidence" value="ECO:0007669"/>
    <property type="project" value="TreeGrafter"/>
</dbReference>
<organism evidence="10 11">
    <name type="scientific">Allopontixanthobacter confluentis</name>
    <dbReference type="NCBI Taxonomy" id="1849021"/>
    <lineage>
        <taxon>Bacteria</taxon>
        <taxon>Pseudomonadati</taxon>
        <taxon>Pseudomonadota</taxon>
        <taxon>Alphaproteobacteria</taxon>
        <taxon>Sphingomonadales</taxon>
        <taxon>Erythrobacteraceae</taxon>
        <taxon>Allopontixanthobacter</taxon>
    </lineage>
</organism>
<evidence type="ECO:0000256" key="8">
    <source>
        <dbReference type="SAM" id="SignalP"/>
    </source>
</evidence>
<evidence type="ECO:0000313" key="11">
    <source>
        <dbReference type="Proteomes" id="UP000473531"/>
    </source>
</evidence>
<protein>
    <submittedName>
        <fullName evidence="10">L,D-transpeptidase family protein</fullName>
    </submittedName>
</protein>
<keyword evidence="6 7" id="KW-0961">Cell wall biogenesis/degradation</keyword>
<keyword evidence="8" id="KW-0732">Signal</keyword>
<evidence type="ECO:0000256" key="7">
    <source>
        <dbReference type="PROSITE-ProRule" id="PRU01373"/>
    </source>
</evidence>
<comment type="similarity">
    <text evidence="2">Belongs to the YkuD family.</text>
</comment>
<evidence type="ECO:0000256" key="1">
    <source>
        <dbReference type="ARBA" id="ARBA00004752"/>
    </source>
</evidence>
<sequence>MERVLKWITLAAAAAALAFGGATLAGDLLERNDPANSTLTADQPSATEPLENTKQTIAAPVPAKDEPFVIKRILPIDGPIKYGEWHWDEDGVPAGPLVMTVDLEARVLSVFRNGYEIGATAVLLGTQDHPTPLGSFPILQKKRDNVSSIYGAAMPYTLRLTWDGISIHGSPVENGFASHGCIGTPNEFAAKLFAVASKGDTVIITRGKMIGMGDSII</sequence>
<dbReference type="InterPro" id="IPR005490">
    <property type="entry name" value="LD_TPept_cat_dom"/>
</dbReference>
<dbReference type="GO" id="GO:0071555">
    <property type="term" value="P:cell wall organization"/>
    <property type="evidence" value="ECO:0007669"/>
    <property type="project" value="UniProtKB-UniRule"/>
</dbReference>
<feature type="active site" description="Proton donor/acceptor" evidence="7">
    <location>
        <position position="168"/>
    </location>
</feature>
<dbReference type="PANTHER" id="PTHR30582:SF2">
    <property type="entry name" value="L,D-TRANSPEPTIDASE YCIB-RELATED"/>
    <property type="match status" value="1"/>
</dbReference>
<accession>A0A6L7GB48</accession>
<gene>
    <name evidence="10" type="ORF">GRI44_00825</name>
</gene>
<dbReference type="InterPro" id="IPR038063">
    <property type="entry name" value="Transpep_catalytic_dom"/>
</dbReference>
<dbReference type="UniPathway" id="UPA00219"/>
<feature type="signal peptide" evidence="8">
    <location>
        <begin position="1"/>
        <end position="25"/>
    </location>
</feature>
<dbReference type="PANTHER" id="PTHR30582">
    <property type="entry name" value="L,D-TRANSPEPTIDASE"/>
    <property type="match status" value="1"/>
</dbReference>
<evidence type="ECO:0000256" key="2">
    <source>
        <dbReference type="ARBA" id="ARBA00005992"/>
    </source>
</evidence>
<reference evidence="10 11" key="1">
    <citation type="submission" date="2019-12" db="EMBL/GenBank/DDBJ databases">
        <title>Genomic-based taxomic classification of the family Erythrobacteraceae.</title>
        <authorList>
            <person name="Xu L."/>
        </authorList>
    </citation>
    <scope>NUCLEOTIDE SEQUENCE [LARGE SCALE GENOMIC DNA]</scope>
    <source>
        <strain evidence="10 11">KCTC 52259</strain>
    </source>
</reference>
<feature type="chain" id="PRO_5026666009" evidence="8">
    <location>
        <begin position="26"/>
        <end position="217"/>
    </location>
</feature>
<dbReference type="Pfam" id="PF03734">
    <property type="entry name" value="YkuD"/>
    <property type="match status" value="1"/>
</dbReference>